<sequence>MRTQTVVVAADGTDTSRSAITWAAAEALRREQPLRVVHVLDWDWSAARFGYTGEQFETERRNAVALTADAARQARDAAPGIDVETDVIIGDPAAQLIIGSESAGLMVLGNRGHGGFTGLQLGSVSQRVATHGRCPVAVIRENTENDRRPVAAGVDDSPAAGGVLEAAFSAAHQRDVNLVLIRCYTPPFPHYRGGFQPGDLHTPRQDDAERASLAALVEPWQAKFPDLQVEQLVSHDSAAAVLVGVSHGTQLVMVGSRGHGVIAGTLLGSTSLQLLHHAECPVLIVHPERRPARQR</sequence>
<comment type="caution">
    <text evidence="4">The sequence shown here is derived from an EMBL/GenBank/DDBJ whole genome shotgun (WGS) entry which is preliminary data.</text>
</comment>
<dbReference type="InterPro" id="IPR006016">
    <property type="entry name" value="UspA"/>
</dbReference>
<feature type="domain" description="UspA" evidence="2">
    <location>
        <begin position="148"/>
        <end position="286"/>
    </location>
</feature>
<dbReference type="PRINTS" id="PR01438">
    <property type="entry name" value="UNVRSLSTRESS"/>
</dbReference>
<gene>
    <name evidence="3" type="ORF">Alo02nite_10100</name>
    <name evidence="4" type="ORF">BJ964_007736</name>
</gene>
<dbReference type="Proteomes" id="UP000631312">
    <property type="component" value="Unassembled WGS sequence"/>
</dbReference>
<dbReference type="InterPro" id="IPR014729">
    <property type="entry name" value="Rossmann-like_a/b/a_fold"/>
</dbReference>
<evidence type="ECO:0000313" key="3">
    <source>
        <dbReference type="EMBL" id="GIE38112.1"/>
    </source>
</evidence>
<dbReference type="InterPro" id="IPR006015">
    <property type="entry name" value="Universal_stress_UspA"/>
</dbReference>
<dbReference type="RefSeq" id="WP_188125254.1">
    <property type="nucleotide sequence ID" value="NZ_BOMP01000016.1"/>
</dbReference>
<organism evidence="4 5">
    <name type="scientific">Actinoplanes lobatus</name>
    <dbReference type="NCBI Taxonomy" id="113568"/>
    <lineage>
        <taxon>Bacteria</taxon>
        <taxon>Bacillati</taxon>
        <taxon>Actinomycetota</taxon>
        <taxon>Actinomycetes</taxon>
        <taxon>Micromonosporales</taxon>
        <taxon>Micromonosporaceae</taxon>
        <taxon>Actinoplanes</taxon>
    </lineage>
</organism>
<proteinExistence type="inferred from homology"/>
<dbReference type="SUPFAM" id="SSF52402">
    <property type="entry name" value="Adenine nucleotide alpha hydrolases-like"/>
    <property type="match status" value="2"/>
</dbReference>
<dbReference type="Gene3D" id="3.40.50.620">
    <property type="entry name" value="HUPs"/>
    <property type="match status" value="2"/>
</dbReference>
<accession>A0A7W7HN39</accession>
<dbReference type="Pfam" id="PF00582">
    <property type="entry name" value="Usp"/>
    <property type="match status" value="2"/>
</dbReference>
<dbReference type="PANTHER" id="PTHR46268:SF6">
    <property type="entry name" value="UNIVERSAL STRESS PROTEIN UP12"/>
    <property type="match status" value="1"/>
</dbReference>
<evidence type="ECO:0000313" key="6">
    <source>
        <dbReference type="Proteomes" id="UP000631312"/>
    </source>
</evidence>
<comment type="similarity">
    <text evidence="1">Belongs to the universal stress protein A family.</text>
</comment>
<protein>
    <submittedName>
        <fullName evidence="4">Nucleotide-binding universal stress UspA family protein</fullName>
    </submittedName>
</protein>
<feature type="domain" description="UspA" evidence="2">
    <location>
        <begin position="4"/>
        <end position="140"/>
    </location>
</feature>
<dbReference type="AlphaFoldDB" id="A0A7W7HN39"/>
<name>A0A7W7HN39_9ACTN</name>
<dbReference type="Proteomes" id="UP000590511">
    <property type="component" value="Unassembled WGS sequence"/>
</dbReference>
<dbReference type="EMBL" id="BOMP01000016">
    <property type="protein sequence ID" value="GIE38112.1"/>
    <property type="molecule type" value="Genomic_DNA"/>
</dbReference>
<reference evidence="3 6" key="2">
    <citation type="submission" date="2021-01" db="EMBL/GenBank/DDBJ databases">
        <title>Whole genome shotgun sequence of Actinoplanes lobatus NBRC 12513.</title>
        <authorList>
            <person name="Komaki H."/>
            <person name="Tamura T."/>
        </authorList>
    </citation>
    <scope>NUCLEOTIDE SEQUENCE [LARGE SCALE GENOMIC DNA]</scope>
    <source>
        <strain evidence="3 6">NBRC 12513</strain>
    </source>
</reference>
<dbReference type="PANTHER" id="PTHR46268">
    <property type="entry name" value="STRESS RESPONSE PROTEIN NHAX"/>
    <property type="match status" value="1"/>
</dbReference>
<keyword evidence="6" id="KW-1185">Reference proteome</keyword>
<evidence type="ECO:0000313" key="4">
    <source>
        <dbReference type="EMBL" id="MBB4753575.1"/>
    </source>
</evidence>
<evidence type="ECO:0000256" key="1">
    <source>
        <dbReference type="ARBA" id="ARBA00008791"/>
    </source>
</evidence>
<dbReference type="EMBL" id="JACHNC010000001">
    <property type="protein sequence ID" value="MBB4753575.1"/>
    <property type="molecule type" value="Genomic_DNA"/>
</dbReference>
<evidence type="ECO:0000259" key="2">
    <source>
        <dbReference type="Pfam" id="PF00582"/>
    </source>
</evidence>
<evidence type="ECO:0000313" key="5">
    <source>
        <dbReference type="Proteomes" id="UP000590511"/>
    </source>
</evidence>
<reference evidence="4 5" key="1">
    <citation type="submission" date="2020-08" db="EMBL/GenBank/DDBJ databases">
        <title>Sequencing the genomes of 1000 actinobacteria strains.</title>
        <authorList>
            <person name="Klenk H.-P."/>
        </authorList>
    </citation>
    <scope>NUCLEOTIDE SEQUENCE [LARGE SCALE GENOMIC DNA]</scope>
    <source>
        <strain evidence="4 5">DSM 43150</strain>
    </source>
</reference>